<keyword evidence="1" id="KW-0805">Transcription regulation</keyword>
<reference evidence="5 6" key="1">
    <citation type="submission" date="2024-06" db="EMBL/GenBank/DDBJ databases">
        <title>Chitinophaga defluvii sp. nov., isolated from municipal sewage.</title>
        <authorList>
            <person name="Zhang L."/>
        </authorList>
    </citation>
    <scope>NUCLEOTIDE SEQUENCE [LARGE SCALE GENOMIC DNA]</scope>
    <source>
        <strain evidence="5 6">H8</strain>
    </source>
</reference>
<evidence type="ECO:0000256" key="3">
    <source>
        <dbReference type="ARBA" id="ARBA00023163"/>
    </source>
</evidence>
<protein>
    <submittedName>
        <fullName evidence="5">Helix-turn-helix transcriptional regulator</fullName>
    </submittedName>
</protein>
<dbReference type="SMART" id="SM00421">
    <property type="entry name" value="HTH_LUXR"/>
    <property type="match status" value="1"/>
</dbReference>
<keyword evidence="6" id="KW-1185">Reference proteome</keyword>
<evidence type="ECO:0000259" key="4">
    <source>
        <dbReference type="PROSITE" id="PS50043"/>
    </source>
</evidence>
<name>A0ABV2T3S4_9BACT</name>
<evidence type="ECO:0000313" key="6">
    <source>
        <dbReference type="Proteomes" id="UP001549749"/>
    </source>
</evidence>
<feature type="domain" description="HTH luxR-type" evidence="4">
    <location>
        <begin position="167"/>
        <end position="232"/>
    </location>
</feature>
<dbReference type="RefSeq" id="WP_354660294.1">
    <property type="nucleotide sequence ID" value="NZ_JBEXAC010000001.1"/>
</dbReference>
<dbReference type="SUPFAM" id="SSF46894">
    <property type="entry name" value="C-terminal effector domain of the bipartite response regulators"/>
    <property type="match status" value="1"/>
</dbReference>
<dbReference type="Gene3D" id="3.30.450.20">
    <property type="entry name" value="PAS domain"/>
    <property type="match status" value="1"/>
</dbReference>
<gene>
    <name evidence="5" type="ORF">ABR189_09785</name>
</gene>
<dbReference type="PRINTS" id="PR00038">
    <property type="entry name" value="HTHLUXR"/>
</dbReference>
<dbReference type="EMBL" id="JBEXAC010000001">
    <property type="protein sequence ID" value="MET6997659.1"/>
    <property type="molecule type" value="Genomic_DNA"/>
</dbReference>
<evidence type="ECO:0000256" key="1">
    <source>
        <dbReference type="ARBA" id="ARBA00023015"/>
    </source>
</evidence>
<dbReference type="InterPro" id="IPR036388">
    <property type="entry name" value="WH-like_DNA-bd_sf"/>
</dbReference>
<keyword evidence="2" id="KW-0238">DNA-binding</keyword>
<dbReference type="Pfam" id="PF00196">
    <property type="entry name" value="GerE"/>
    <property type="match status" value="1"/>
</dbReference>
<dbReference type="InterPro" id="IPR016032">
    <property type="entry name" value="Sig_transdc_resp-reg_C-effctor"/>
</dbReference>
<sequence>MMIPSLTGNIPGKADAGLQEKIEWLERCANELPTVIIVMELATETVVYMSDRGRAWLGGVSQEALTAMGADYLRTYFNPEDVADYLPKILDMVYSPDHDKIVTFFQQVRASEQDPWSWYISTSKVFMRDAAGNPTHVITNATPIDPLHHITSKVNRLLEENNFLRLHKEAFALLTKREKEILHLMALGLNSSEMAAKLHISEKTATTHRRNIRIKLNAPTHYEITRFAQAFDLI</sequence>
<comment type="caution">
    <text evidence="5">The sequence shown here is derived from an EMBL/GenBank/DDBJ whole genome shotgun (WGS) entry which is preliminary data.</text>
</comment>
<dbReference type="Gene3D" id="1.10.10.10">
    <property type="entry name" value="Winged helix-like DNA-binding domain superfamily/Winged helix DNA-binding domain"/>
    <property type="match status" value="1"/>
</dbReference>
<accession>A0ABV2T3S4</accession>
<evidence type="ECO:0000313" key="5">
    <source>
        <dbReference type="EMBL" id="MET6997659.1"/>
    </source>
</evidence>
<evidence type="ECO:0000256" key="2">
    <source>
        <dbReference type="ARBA" id="ARBA00023125"/>
    </source>
</evidence>
<keyword evidence="3" id="KW-0804">Transcription</keyword>
<proteinExistence type="predicted"/>
<dbReference type="PANTHER" id="PTHR44688:SF16">
    <property type="entry name" value="DNA-BINDING TRANSCRIPTIONAL ACTIVATOR DEVR_DOSR"/>
    <property type="match status" value="1"/>
</dbReference>
<dbReference type="PANTHER" id="PTHR44688">
    <property type="entry name" value="DNA-BINDING TRANSCRIPTIONAL ACTIVATOR DEVR_DOSR"/>
    <property type="match status" value="1"/>
</dbReference>
<dbReference type="InterPro" id="IPR000792">
    <property type="entry name" value="Tscrpt_reg_LuxR_C"/>
</dbReference>
<dbReference type="CDD" id="cd06170">
    <property type="entry name" value="LuxR_C_like"/>
    <property type="match status" value="1"/>
</dbReference>
<dbReference type="PROSITE" id="PS50043">
    <property type="entry name" value="HTH_LUXR_2"/>
    <property type="match status" value="1"/>
</dbReference>
<organism evidence="5 6">
    <name type="scientific">Chitinophaga defluvii</name>
    <dbReference type="NCBI Taxonomy" id="3163343"/>
    <lineage>
        <taxon>Bacteria</taxon>
        <taxon>Pseudomonadati</taxon>
        <taxon>Bacteroidota</taxon>
        <taxon>Chitinophagia</taxon>
        <taxon>Chitinophagales</taxon>
        <taxon>Chitinophagaceae</taxon>
        <taxon>Chitinophaga</taxon>
    </lineage>
</organism>
<dbReference type="Proteomes" id="UP001549749">
    <property type="component" value="Unassembled WGS sequence"/>
</dbReference>